<organism evidence="1">
    <name type="scientific">Graphocephala atropunctata</name>
    <dbReference type="NCBI Taxonomy" id="36148"/>
    <lineage>
        <taxon>Eukaryota</taxon>
        <taxon>Metazoa</taxon>
        <taxon>Ecdysozoa</taxon>
        <taxon>Arthropoda</taxon>
        <taxon>Hexapoda</taxon>
        <taxon>Insecta</taxon>
        <taxon>Pterygota</taxon>
        <taxon>Neoptera</taxon>
        <taxon>Paraneoptera</taxon>
        <taxon>Hemiptera</taxon>
        <taxon>Auchenorrhyncha</taxon>
        <taxon>Membracoidea</taxon>
        <taxon>Cicadellidae</taxon>
        <taxon>Cicadellinae</taxon>
        <taxon>Cicadellini</taxon>
        <taxon>Graphocephala</taxon>
    </lineage>
</organism>
<evidence type="ECO:0000313" key="1">
    <source>
        <dbReference type="EMBL" id="JAT23663.1"/>
    </source>
</evidence>
<dbReference type="InterPro" id="IPR004119">
    <property type="entry name" value="EcKL"/>
</dbReference>
<sequence>MENVVVTNFRAVPAIPPGSNYLSIVSRVRADYRETEDDIKLHSLSLIIKSEVANEAVKSMMVDDLMYSEVTFYKTFIPEVRKLTDLSFTPRFFKTFSTTFSKIIFEDLEERGFVDVNSLLSLDFEHCRLYIVA</sequence>
<name>A0A1B6LIY9_9HEMI</name>
<reference evidence="1" key="1">
    <citation type="submission" date="2015-11" db="EMBL/GenBank/DDBJ databases">
        <title>De novo transcriptome assembly of four potential Pierce s Disease insect vectors from Arizona vineyards.</title>
        <authorList>
            <person name="Tassone E.E."/>
        </authorList>
    </citation>
    <scope>NUCLEOTIDE SEQUENCE</scope>
</reference>
<dbReference type="Pfam" id="PF02958">
    <property type="entry name" value="EcKL"/>
    <property type="match status" value="1"/>
</dbReference>
<proteinExistence type="predicted"/>
<accession>A0A1B6LIY9</accession>
<protein>
    <submittedName>
        <fullName evidence="1">Uncharacterized protein</fullName>
    </submittedName>
</protein>
<gene>
    <name evidence="1" type="ORF">g.54732</name>
</gene>
<dbReference type="PANTHER" id="PTHR11012">
    <property type="entry name" value="PROTEIN KINASE-LIKE DOMAIN-CONTAINING"/>
    <property type="match status" value="1"/>
</dbReference>
<dbReference type="AlphaFoldDB" id="A0A1B6LIY9"/>
<feature type="non-terminal residue" evidence="1">
    <location>
        <position position="133"/>
    </location>
</feature>
<dbReference type="PANTHER" id="PTHR11012:SF56">
    <property type="entry name" value="CHK KINASE-LIKE DOMAIN-CONTAINING PROTEIN-RELATED"/>
    <property type="match status" value="1"/>
</dbReference>
<dbReference type="EMBL" id="GEBQ01016314">
    <property type="protein sequence ID" value="JAT23663.1"/>
    <property type="molecule type" value="Transcribed_RNA"/>
</dbReference>